<feature type="transmembrane region" description="Helical" evidence="1">
    <location>
        <begin position="89"/>
        <end position="113"/>
    </location>
</feature>
<sequence length="120" mass="14292">MANCHQRIRLGEFYLLLEFHDETKCYERVCVLRFLQIRQKDREMIFFLRFCFGATTLCVSLYVVIIVWIERSPTPNTSDICFRIYLTDMLGSFIVILLYIFTIRILTSPLIALNKNILKK</sequence>
<proteinExistence type="predicted"/>
<organism evidence="2">
    <name type="scientific">Sipha flava</name>
    <name type="common">yellow sugarcane aphid</name>
    <dbReference type="NCBI Taxonomy" id="143950"/>
    <lineage>
        <taxon>Eukaryota</taxon>
        <taxon>Metazoa</taxon>
        <taxon>Ecdysozoa</taxon>
        <taxon>Arthropoda</taxon>
        <taxon>Hexapoda</taxon>
        <taxon>Insecta</taxon>
        <taxon>Pterygota</taxon>
        <taxon>Neoptera</taxon>
        <taxon>Paraneoptera</taxon>
        <taxon>Hemiptera</taxon>
        <taxon>Sternorrhyncha</taxon>
        <taxon>Aphidomorpha</taxon>
        <taxon>Aphidoidea</taxon>
        <taxon>Aphididae</taxon>
        <taxon>Sipha</taxon>
    </lineage>
</organism>
<evidence type="ECO:0000256" key="1">
    <source>
        <dbReference type="SAM" id="Phobius"/>
    </source>
</evidence>
<keyword evidence="1" id="KW-0812">Transmembrane</keyword>
<keyword evidence="1" id="KW-0472">Membrane</keyword>
<evidence type="ECO:0000313" key="2">
    <source>
        <dbReference type="EMBL" id="MBY78540.1"/>
    </source>
</evidence>
<dbReference type="AlphaFoldDB" id="A0A2S2QLY0"/>
<keyword evidence="1" id="KW-1133">Transmembrane helix</keyword>
<name>A0A2S2QLY0_9HEMI</name>
<reference evidence="2" key="1">
    <citation type="submission" date="2018-04" db="EMBL/GenBank/DDBJ databases">
        <title>Transcriptome assembly of Sipha flava.</title>
        <authorList>
            <person name="Scully E.D."/>
            <person name="Geib S.M."/>
            <person name="Palmer N.A."/>
            <person name="Koch K."/>
            <person name="Bradshaw J."/>
            <person name="Heng-Moss T."/>
            <person name="Sarath G."/>
        </authorList>
    </citation>
    <scope>NUCLEOTIDE SEQUENCE</scope>
</reference>
<feature type="transmembrane region" description="Helical" evidence="1">
    <location>
        <begin position="46"/>
        <end position="69"/>
    </location>
</feature>
<accession>A0A2S2QLY0</accession>
<gene>
    <name evidence="2" type="ORF">g.74765</name>
</gene>
<protein>
    <submittedName>
        <fullName evidence="2">Uncharacterized protein</fullName>
    </submittedName>
</protein>
<dbReference type="EMBL" id="GGMS01009337">
    <property type="protein sequence ID" value="MBY78540.1"/>
    <property type="molecule type" value="Transcribed_RNA"/>
</dbReference>